<dbReference type="EMBL" id="QTQX01000020">
    <property type="protein sequence ID" value="RQT22697.1"/>
    <property type="molecule type" value="Genomic_DNA"/>
</dbReference>
<evidence type="ECO:0000313" key="1">
    <source>
        <dbReference type="EMBL" id="RQT22697.1"/>
    </source>
</evidence>
<accession>A0A3N8QFW0</accession>
<dbReference type="RefSeq" id="WP_124619109.1">
    <property type="nucleotide sequence ID" value="NZ_QTQX01000020.1"/>
</dbReference>
<reference evidence="1 2" key="1">
    <citation type="submission" date="2018-08" db="EMBL/GenBank/DDBJ databases">
        <title>Comparative analysis of Burkholderia isolates from Puerto Rico.</title>
        <authorList>
            <person name="Hall C."/>
            <person name="Sahl J."/>
            <person name="Wagner D."/>
        </authorList>
    </citation>
    <scope>NUCLEOTIDE SEQUENCE [LARGE SCALE GENOMIC DNA]</scope>
    <source>
        <strain evidence="1 2">Bp9001</strain>
    </source>
</reference>
<gene>
    <name evidence="1" type="ORF">DF037_27380</name>
</gene>
<comment type="caution">
    <text evidence="1">The sequence shown here is derived from an EMBL/GenBank/DDBJ whole genome shotgun (WGS) entry which is preliminary data.</text>
</comment>
<organism evidence="1 2">
    <name type="scientific">Burkholderia contaminans</name>
    <dbReference type="NCBI Taxonomy" id="488447"/>
    <lineage>
        <taxon>Bacteria</taxon>
        <taxon>Pseudomonadati</taxon>
        <taxon>Pseudomonadota</taxon>
        <taxon>Betaproteobacteria</taxon>
        <taxon>Burkholderiales</taxon>
        <taxon>Burkholderiaceae</taxon>
        <taxon>Burkholderia</taxon>
        <taxon>Burkholderia cepacia complex</taxon>
    </lineage>
</organism>
<proteinExistence type="predicted"/>
<sequence length="149" mass="16714">MYNDKSFDFASFVAANPPGSVSGLDYVHTVYKAHGLVYDFVFHLAKLFFPDFRVVGGGVFVSELFSDEEYGDLLNKGKAIHEIQFWINLLEITGMFDDIDTDQAAELAKLIVDGWNVKLQREFGDVSVPARVICDDETGEVFVTIGYQK</sequence>
<name>A0A3N8QFW0_9BURK</name>
<dbReference type="Proteomes" id="UP000269271">
    <property type="component" value="Unassembled WGS sequence"/>
</dbReference>
<evidence type="ECO:0000313" key="2">
    <source>
        <dbReference type="Proteomes" id="UP000269271"/>
    </source>
</evidence>
<protein>
    <submittedName>
        <fullName evidence="1">Uncharacterized protein</fullName>
    </submittedName>
</protein>
<dbReference type="AlphaFoldDB" id="A0A3N8QFW0"/>